<evidence type="ECO:0000256" key="6">
    <source>
        <dbReference type="RuleBase" id="RU000461"/>
    </source>
</evidence>
<dbReference type="GO" id="GO:0016705">
    <property type="term" value="F:oxidoreductase activity, acting on paired donors, with incorporation or reduction of molecular oxygen"/>
    <property type="evidence" value="ECO:0007669"/>
    <property type="project" value="InterPro"/>
</dbReference>
<evidence type="ECO:0008006" key="9">
    <source>
        <dbReference type="Google" id="ProtNLM"/>
    </source>
</evidence>
<dbReference type="GO" id="GO:0005506">
    <property type="term" value="F:iron ion binding"/>
    <property type="evidence" value="ECO:0007669"/>
    <property type="project" value="InterPro"/>
</dbReference>
<keyword evidence="5 6" id="KW-0349">Heme</keyword>
<comment type="similarity">
    <text evidence="6">Belongs to the cytochrome P450 family.</text>
</comment>
<keyword evidence="6" id="KW-0503">Monooxygenase</keyword>
<dbReference type="GO" id="GO:0004497">
    <property type="term" value="F:monooxygenase activity"/>
    <property type="evidence" value="ECO:0007669"/>
    <property type="project" value="UniProtKB-KW"/>
</dbReference>
<keyword evidence="3 6" id="KW-0560">Oxidoreductase</keyword>
<evidence type="ECO:0000256" key="2">
    <source>
        <dbReference type="ARBA" id="ARBA00022723"/>
    </source>
</evidence>
<dbReference type="Gene3D" id="1.10.630.10">
    <property type="entry name" value="Cytochrome P450"/>
    <property type="match status" value="1"/>
</dbReference>
<keyword evidence="2 5" id="KW-0479">Metal-binding</keyword>
<comment type="cofactor">
    <cofactor evidence="1 5">
        <name>heme</name>
        <dbReference type="ChEBI" id="CHEBI:30413"/>
    </cofactor>
</comment>
<dbReference type="PROSITE" id="PS00086">
    <property type="entry name" value="CYTOCHROME_P450"/>
    <property type="match status" value="1"/>
</dbReference>
<dbReference type="AlphaFoldDB" id="A0A7H8RA24"/>
<feature type="binding site" description="axial binding residue" evidence="5">
    <location>
        <position position="448"/>
    </location>
    <ligand>
        <name>heme</name>
        <dbReference type="ChEBI" id="CHEBI:30413"/>
    </ligand>
    <ligandPart>
        <name>Fe</name>
        <dbReference type="ChEBI" id="CHEBI:18248"/>
    </ligandPart>
</feature>
<dbReference type="GO" id="GO:0020037">
    <property type="term" value="F:heme binding"/>
    <property type="evidence" value="ECO:0007669"/>
    <property type="project" value="InterPro"/>
</dbReference>
<accession>A0A7H8RA24</accession>
<evidence type="ECO:0000313" key="8">
    <source>
        <dbReference type="Proteomes" id="UP000509510"/>
    </source>
</evidence>
<organism evidence="7 8">
    <name type="scientific">Talaromyces rugulosus</name>
    <name type="common">Penicillium rugulosum</name>
    <dbReference type="NCBI Taxonomy" id="121627"/>
    <lineage>
        <taxon>Eukaryota</taxon>
        <taxon>Fungi</taxon>
        <taxon>Dikarya</taxon>
        <taxon>Ascomycota</taxon>
        <taxon>Pezizomycotina</taxon>
        <taxon>Eurotiomycetes</taxon>
        <taxon>Eurotiomycetidae</taxon>
        <taxon>Eurotiales</taxon>
        <taxon>Trichocomaceae</taxon>
        <taxon>Talaromyces</taxon>
        <taxon>Talaromyces sect. Islandici</taxon>
    </lineage>
</organism>
<dbReference type="Proteomes" id="UP000509510">
    <property type="component" value="Chromosome V"/>
</dbReference>
<dbReference type="KEGG" id="trg:TRUGW13939_09973"/>
<gene>
    <name evidence="7" type="ORF">TRUGW13939_09973</name>
</gene>
<dbReference type="InterPro" id="IPR036396">
    <property type="entry name" value="Cyt_P450_sf"/>
</dbReference>
<dbReference type="GeneID" id="55997454"/>
<protein>
    <recommendedName>
        <fullName evidence="9">Cytochrome P450 monooxygenase</fullName>
    </recommendedName>
</protein>
<dbReference type="PRINTS" id="PR00385">
    <property type="entry name" value="P450"/>
</dbReference>
<dbReference type="PANTHER" id="PTHR24305:SF172">
    <property type="entry name" value="P450, PUTATIVE (EUROFUNG)-RELATED"/>
    <property type="match status" value="1"/>
</dbReference>
<sequence length="502" mass="57375">MLGLLFLLATGILLVSYLILYPTVEYYYDPKGLRKFPNLNALSGLTNLSFVYEARKGIRSEKLLELHKKFPDIYGHGTPCIKDDFYTVLVGSHYHLADVVDKPDHARKRKILSSAYALKNLEGWEHKVADKTERLVRAFDARCTVPLAANDTKKISADDLTVDYRAWTNFFTIDAIADIGLSERLGFLDNGNDIVTAERKDGTIYTVPSYRACLHATARAQSNLVWAYNWFPFLTKVSKIISPRFREYWRLNEGWNDIVWHRTCQRLRRYQAGEVLDDFFTSLMEDKSGNMNMMEFGEIMAEVSIMMNAGSDTTALAMNNAMFLMLKNPRCLAKLREELDSVLDPEDVVAPYDKIRYLPYLRACLDESMRIYPPTSFGLPRRTPHEGAFIGDDQIAGDTTVSISAYVAHRNPSIFPDPDAFQPERWVGENGKELKPYFISFSAGARGCIGRNISYLEQSVVLASVLHRYEFALPSADWEPTRWESFNLMASSMPVKVWRRTF</sequence>
<dbReference type="InterPro" id="IPR050121">
    <property type="entry name" value="Cytochrome_P450_monoxygenase"/>
</dbReference>
<keyword evidence="4 5" id="KW-0408">Iron</keyword>
<dbReference type="InterPro" id="IPR002401">
    <property type="entry name" value="Cyt_P450_E_grp-I"/>
</dbReference>
<keyword evidence="8" id="KW-1185">Reference proteome</keyword>
<dbReference type="PANTHER" id="PTHR24305">
    <property type="entry name" value="CYTOCHROME P450"/>
    <property type="match status" value="1"/>
</dbReference>
<evidence type="ECO:0000256" key="1">
    <source>
        <dbReference type="ARBA" id="ARBA00001971"/>
    </source>
</evidence>
<evidence type="ECO:0000256" key="4">
    <source>
        <dbReference type="ARBA" id="ARBA00023004"/>
    </source>
</evidence>
<evidence type="ECO:0000256" key="5">
    <source>
        <dbReference type="PIRSR" id="PIRSR602401-1"/>
    </source>
</evidence>
<evidence type="ECO:0000256" key="3">
    <source>
        <dbReference type="ARBA" id="ARBA00023002"/>
    </source>
</evidence>
<dbReference type="SUPFAM" id="SSF48264">
    <property type="entry name" value="Cytochrome P450"/>
    <property type="match status" value="1"/>
</dbReference>
<dbReference type="EMBL" id="CP055902">
    <property type="protein sequence ID" value="QKX62808.1"/>
    <property type="molecule type" value="Genomic_DNA"/>
</dbReference>
<name>A0A7H8RA24_TALRU</name>
<dbReference type="PRINTS" id="PR00463">
    <property type="entry name" value="EP450I"/>
</dbReference>
<dbReference type="Pfam" id="PF00067">
    <property type="entry name" value="p450"/>
    <property type="match status" value="1"/>
</dbReference>
<dbReference type="OrthoDB" id="2789670at2759"/>
<dbReference type="InterPro" id="IPR017972">
    <property type="entry name" value="Cyt_P450_CS"/>
</dbReference>
<evidence type="ECO:0000313" key="7">
    <source>
        <dbReference type="EMBL" id="QKX62808.1"/>
    </source>
</evidence>
<proteinExistence type="inferred from homology"/>
<reference evidence="8" key="1">
    <citation type="submission" date="2020-06" db="EMBL/GenBank/DDBJ databases">
        <title>A chromosome-scale genome assembly of Talaromyces rugulosus W13939.</title>
        <authorList>
            <person name="Wang B."/>
            <person name="Guo L."/>
            <person name="Ye K."/>
            <person name="Wang L."/>
        </authorList>
    </citation>
    <scope>NUCLEOTIDE SEQUENCE [LARGE SCALE GENOMIC DNA]</scope>
    <source>
        <strain evidence="8">W13939</strain>
    </source>
</reference>
<dbReference type="RefSeq" id="XP_035348982.1">
    <property type="nucleotide sequence ID" value="XM_035493089.1"/>
</dbReference>
<dbReference type="InterPro" id="IPR001128">
    <property type="entry name" value="Cyt_P450"/>
</dbReference>
<dbReference type="CDD" id="cd11061">
    <property type="entry name" value="CYP67-like"/>
    <property type="match status" value="1"/>
</dbReference>